<dbReference type="SUPFAM" id="SSF141072">
    <property type="entry name" value="CalX-like"/>
    <property type="match status" value="1"/>
</dbReference>
<feature type="domain" description="LapA adhesin" evidence="2">
    <location>
        <begin position="474"/>
        <end position="577"/>
    </location>
</feature>
<dbReference type="AlphaFoldDB" id="A0A3A9ICG3"/>
<dbReference type="Pfam" id="PF20579">
    <property type="entry name" value="LapA"/>
    <property type="match status" value="5"/>
</dbReference>
<evidence type="ECO:0000259" key="2">
    <source>
        <dbReference type="Pfam" id="PF20579"/>
    </source>
</evidence>
<feature type="region of interest" description="Disordered" evidence="1">
    <location>
        <begin position="685"/>
        <end position="721"/>
    </location>
</feature>
<dbReference type="InterPro" id="IPR046779">
    <property type="entry name" value="LapA_adhesin_dom"/>
</dbReference>
<feature type="domain" description="LapA adhesin" evidence="2">
    <location>
        <begin position="375"/>
        <end position="472"/>
    </location>
</feature>
<dbReference type="EMBL" id="RAWX01000003">
    <property type="protein sequence ID" value="RKJ87550.1"/>
    <property type="molecule type" value="Genomic_DNA"/>
</dbReference>
<feature type="domain" description="LapA adhesin" evidence="2">
    <location>
        <begin position="579"/>
        <end position="689"/>
    </location>
</feature>
<evidence type="ECO:0000313" key="3">
    <source>
        <dbReference type="EMBL" id="RKJ87550.1"/>
    </source>
</evidence>
<feature type="region of interest" description="Disordered" evidence="1">
    <location>
        <begin position="56"/>
        <end position="88"/>
    </location>
</feature>
<dbReference type="Gene3D" id="2.60.40.2030">
    <property type="match status" value="1"/>
</dbReference>
<comment type="caution">
    <text evidence="3">The sequence shown here is derived from an EMBL/GenBank/DDBJ whole genome shotgun (WGS) entry which is preliminary data.</text>
</comment>
<organism evidence="3 4">
    <name type="scientific">Aeromonas veronii</name>
    <dbReference type="NCBI Taxonomy" id="654"/>
    <lineage>
        <taxon>Bacteria</taxon>
        <taxon>Pseudomonadati</taxon>
        <taxon>Pseudomonadota</taxon>
        <taxon>Gammaproteobacteria</taxon>
        <taxon>Aeromonadales</taxon>
        <taxon>Aeromonadaceae</taxon>
        <taxon>Aeromonas</taxon>
    </lineage>
</organism>
<name>A0A3A9ICG3_AERVE</name>
<reference evidence="3 4" key="1">
    <citation type="submission" date="2018-09" db="EMBL/GenBank/DDBJ databases">
        <title>Genome sequencing of Aeromonas veronii MS-17-88.</title>
        <authorList>
            <person name="Tekedar H.C."/>
            <person name="Arick M.A."/>
            <person name="Hsu C.-Y."/>
            <person name="Thrash A."/>
            <person name="Karsi A."/>
            <person name="Lawrence M.L."/>
            <person name="Abdelhamed H."/>
        </authorList>
    </citation>
    <scope>NUCLEOTIDE SEQUENCE [LARGE SCALE GENOMIC DNA]</scope>
    <source>
        <strain evidence="3 4">MS 17-88</strain>
    </source>
</reference>
<dbReference type="InterPro" id="IPR038081">
    <property type="entry name" value="CalX-like_sf"/>
</dbReference>
<dbReference type="InterPro" id="IPR047777">
    <property type="entry name" value="LapA-like_RM"/>
</dbReference>
<proteinExistence type="predicted"/>
<dbReference type="NCBIfam" id="NF033682">
    <property type="entry name" value="retention_LapA"/>
    <property type="match status" value="1"/>
</dbReference>
<gene>
    <name evidence="3" type="ORF">D6R50_14930</name>
</gene>
<protein>
    <submittedName>
        <fullName evidence="3">Retention module-containing protein</fullName>
    </submittedName>
</protein>
<evidence type="ECO:0000256" key="1">
    <source>
        <dbReference type="SAM" id="MobiDB-lite"/>
    </source>
</evidence>
<dbReference type="RefSeq" id="WP_120415508.1">
    <property type="nucleotide sequence ID" value="NZ_RAWX01000003.1"/>
</dbReference>
<evidence type="ECO:0000313" key="4">
    <source>
        <dbReference type="Proteomes" id="UP000281725"/>
    </source>
</evidence>
<feature type="domain" description="LapA adhesin" evidence="2">
    <location>
        <begin position="179"/>
        <end position="274"/>
    </location>
</feature>
<sequence>MITNAVTLEQGVTVTQLKGQIYLVAADGSRKLLAEGDVLPKGAVIVSPDGASFMGGGQSFNVQPASEQSEPAEEGDAPQLAQNGAAGTPDDINALQQAILGGADPTQAFEASAAGGAPAAGGGGIGGVAGASGNGGFVTIDRTGSATIAEATFDTTYNTDGEPPLEAVGEDDPLFTSANLVLSADAQVNEGGFITFTATLDEPVFGSDLVIQLSNGAVITIPVGQSSGSVTVAAPADSPYVDPSTISVSITGTQGGGFNQIITGPSTTTQINDTVDTTTVTLGAPAQVNEGGQITYSANVNNAPQSDLVLTLSNGASITIKAGELSGSVTVDAPSDDVYKDGSSLTVSITGSSGGNYEQLDTSSKVTTDVADTVDTTTVTLSAPGQVNEGGQITYSASVNNAPQSDLVLTLSNGASITIKAGELSGSVTVDAPSDDVYKDGSSLTVSITGSSGGNYEQLDTSSKVTTEVADTVDTTTVTLSSATNGQTVTEGGSIVYTASVSNSVTGSPLTVTLSNGVVITIPVGSSSANSDPVPVRGDDIYQQGEELLSVTIDKTSGGNYENVVSTGTITNTVVDDQDAPTLTLTGDANVVEGGKANYTLSISDAPKTDLTVKVVVGHITTDNGDVQAVTREVIIKAGTTSVSFDVATLDDVYAEPAEQFQVSVSETSGGGYEKAPALPGAVTTTITDEDGSDPKLPTDAPTLTLTGDANVVEGGKATTP</sequence>
<dbReference type="Proteomes" id="UP000281725">
    <property type="component" value="Unassembled WGS sequence"/>
</dbReference>
<feature type="compositionally biased region" description="Polar residues" evidence="1">
    <location>
        <begin position="59"/>
        <end position="69"/>
    </location>
</feature>
<feature type="domain" description="LapA adhesin" evidence="2">
    <location>
        <begin position="276"/>
        <end position="373"/>
    </location>
</feature>
<accession>A0A3A9ICG3</accession>